<reference evidence="2" key="1">
    <citation type="journal article" date="2017" name="Nat. Microbiol.">
        <title>Global analysis of biosynthetic gene clusters reveals vast potential of secondary metabolite production in Penicillium species.</title>
        <authorList>
            <person name="Nielsen J.C."/>
            <person name="Grijseels S."/>
            <person name="Prigent S."/>
            <person name="Ji B."/>
            <person name="Dainat J."/>
            <person name="Nielsen K.F."/>
            <person name="Frisvad J.C."/>
            <person name="Workman M."/>
            <person name="Nielsen J."/>
        </authorList>
    </citation>
    <scope>NUCLEOTIDE SEQUENCE [LARGE SCALE GENOMIC DNA]</scope>
    <source>
        <strain evidence="2">IBT 14082</strain>
    </source>
</reference>
<dbReference type="AlphaFoldDB" id="A0A1V6SDH0"/>
<dbReference type="STRING" id="254877.A0A1V6SDH0"/>
<evidence type="ECO:0000313" key="2">
    <source>
        <dbReference type="Proteomes" id="UP000191342"/>
    </source>
</evidence>
<protein>
    <submittedName>
        <fullName evidence="1">Uncharacterized protein</fullName>
    </submittedName>
</protein>
<accession>A0A1V6SDH0</accession>
<evidence type="ECO:0000313" key="1">
    <source>
        <dbReference type="EMBL" id="OQE11968.1"/>
    </source>
</evidence>
<proteinExistence type="predicted"/>
<name>A0A1V6SDH0_9EURO</name>
<gene>
    <name evidence="1" type="ORF">PENFLA_c066G01669</name>
</gene>
<keyword evidence="2" id="KW-1185">Reference proteome</keyword>
<sequence length="213" mass="24245">MDGGVPQTTIMLPEIEQCPMRRSNAPIPQDFSDVRSNLRYHGRDILNVPTPYRARDPFSPRSMRRFIGRARYWEFLLNGRLFYLACSPAALFKRWSRIAKRKARNTLAHLVELSTSGVTTLTWIELGPLCWQASFPILLARIRAKGHVPDLDRDEETISYVSGDMQGTSAGSWVWHGSQTGSQLERMGYASRTTPNCAGQPEIETDVEWEGWD</sequence>
<organism evidence="1 2">
    <name type="scientific">Penicillium flavigenum</name>
    <dbReference type="NCBI Taxonomy" id="254877"/>
    <lineage>
        <taxon>Eukaryota</taxon>
        <taxon>Fungi</taxon>
        <taxon>Dikarya</taxon>
        <taxon>Ascomycota</taxon>
        <taxon>Pezizomycotina</taxon>
        <taxon>Eurotiomycetes</taxon>
        <taxon>Eurotiomycetidae</taxon>
        <taxon>Eurotiales</taxon>
        <taxon>Aspergillaceae</taxon>
        <taxon>Penicillium</taxon>
    </lineage>
</organism>
<dbReference type="OrthoDB" id="2110361at2759"/>
<dbReference type="Proteomes" id="UP000191342">
    <property type="component" value="Unassembled WGS sequence"/>
</dbReference>
<comment type="caution">
    <text evidence="1">The sequence shown here is derived from an EMBL/GenBank/DDBJ whole genome shotgun (WGS) entry which is preliminary data.</text>
</comment>
<dbReference type="EMBL" id="MLQL01000066">
    <property type="protein sequence ID" value="OQE11968.1"/>
    <property type="molecule type" value="Genomic_DNA"/>
</dbReference>